<dbReference type="EMBL" id="BARS01001441">
    <property type="protein sequence ID" value="GAF71868.1"/>
    <property type="molecule type" value="Genomic_DNA"/>
</dbReference>
<dbReference type="InterPro" id="IPR027417">
    <property type="entry name" value="P-loop_NTPase"/>
</dbReference>
<name>X0RSX0_9ZZZZ</name>
<protein>
    <submittedName>
        <fullName evidence="1">Uncharacterized protein</fullName>
    </submittedName>
</protein>
<gene>
    <name evidence="1" type="ORF">S01H1_02834</name>
</gene>
<feature type="non-terminal residue" evidence="1">
    <location>
        <position position="1"/>
    </location>
</feature>
<comment type="caution">
    <text evidence="1">The sequence shown here is derived from an EMBL/GenBank/DDBJ whole genome shotgun (WGS) entry which is preliminary data.</text>
</comment>
<evidence type="ECO:0000313" key="1">
    <source>
        <dbReference type="EMBL" id="GAF71868.1"/>
    </source>
</evidence>
<dbReference type="AlphaFoldDB" id="X0RSX0"/>
<organism evidence="1">
    <name type="scientific">marine sediment metagenome</name>
    <dbReference type="NCBI Taxonomy" id="412755"/>
    <lineage>
        <taxon>unclassified sequences</taxon>
        <taxon>metagenomes</taxon>
        <taxon>ecological metagenomes</taxon>
    </lineage>
</organism>
<accession>X0RSX0</accession>
<proteinExistence type="predicted"/>
<sequence length="272" mass="31317">YPLVRYTDLGSEENNNYEGSEEMHRFLELNAQRKIHLFYLIGAENEARMWNYMRQQYEFFEKYNFGSNPNHRVTFAVMQRDEYGASVTLKDLEGISREVQKEFGSKQFLNIALVQDPDIDLHVSSTYYRNTQDGAFVPKIVHDFAKSYGYYGHPPIDPRTGKPVTDTQEKYFRMKLEPVAREIAHQVESTIDRGVLGNIASISIDGGSGSGKTTIAEEVAKYLKEERGFDAVIIALDMVMRNRIWRLAIQKLVTGRKLNEEEQALVGKLKDK</sequence>
<reference evidence="1" key="1">
    <citation type="journal article" date="2014" name="Front. Microbiol.">
        <title>High frequency of phylogenetically diverse reductive dehalogenase-homologous genes in deep subseafloor sedimentary metagenomes.</title>
        <authorList>
            <person name="Kawai M."/>
            <person name="Futagami T."/>
            <person name="Toyoda A."/>
            <person name="Takaki Y."/>
            <person name="Nishi S."/>
            <person name="Hori S."/>
            <person name="Arai W."/>
            <person name="Tsubouchi T."/>
            <person name="Morono Y."/>
            <person name="Uchiyama I."/>
            <person name="Ito T."/>
            <person name="Fujiyama A."/>
            <person name="Inagaki F."/>
            <person name="Takami H."/>
        </authorList>
    </citation>
    <scope>NUCLEOTIDE SEQUENCE</scope>
    <source>
        <strain evidence="1">Expedition CK06-06</strain>
    </source>
</reference>
<dbReference type="Gene3D" id="3.40.50.300">
    <property type="entry name" value="P-loop containing nucleotide triphosphate hydrolases"/>
    <property type="match status" value="1"/>
</dbReference>
<dbReference type="SUPFAM" id="SSF52540">
    <property type="entry name" value="P-loop containing nucleoside triphosphate hydrolases"/>
    <property type="match status" value="1"/>
</dbReference>
<feature type="non-terminal residue" evidence="1">
    <location>
        <position position="272"/>
    </location>
</feature>